<dbReference type="InterPro" id="IPR027417">
    <property type="entry name" value="P-loop_NTPase"/>
</dbReference>
<evidence type="ECO:0000256" key="4">
    <source>
        <dbReference type="ARBA" id="ARBA00023163"/>
    </source>
</evidence>
<keyword evidence="2" id="KW-0805">Transcription regulation</keyword>
<dbReference type="InterPro" id="IPR000524">
    <property type="entry name" value="Tscrpt_reg_HTH_GntR"/>
</dbReference>
<dbReference type="Gene3D" id="3.40.50.300">
    <property type="entry name" value="P-loop containing nucleotide triphosphate hydrolases"/>
    <property type="match status" value="1"/>
</dbReference>
<proteinExistence type="predicted"/>
<evidence type="ECO:0000313" key="6">
    <source>
        <dbReference type="EMBL" id="TWH67500.1"/>
    </source>
</evidence>
<dbReference type="PANTHER" id="PTHR46577:SF1">
    <property type="entry name" value="HTH-TYPE TRANSCRIPTIONAL REGULATORY PROTEIN GABR"/>
    <property type="match status" value="1"/>
</dbReference>
<reference evidence="6 7" key="1">
    <citation type="submission" date="2019-07" db="EMBL/GenBank/DDBJ databases">
        <title>R&amp;d 2014.</title>
        <authorList>
            <person name="Klenk H.-P."/>
        </authorList>
    </citation>
    <scope>NUCLEOTIDE SEQUENCE [LARGE SCALE GENOMIC DNA]</scope>
    <source>
        <strain evidence="6 7">DSM 43868</strain>
    </source>
</reference>
<dbReference type="SUPFAM" id="SSF52540">
    <property type="entry name" value="P-loop containing nucleoside triphosphate hydrolases"/>
    <property type="match status" value="1"/>
</dbReference>
<evidence type="ECO:0000256" key="3">
    <source>
        <dbReference type="ARBA" id="ARBA00023125"/>
    </source>
</evidence>
<name>A0A562I8Y8_MICOL</name>
<sequence>MTTQADPRGELQRGTSALVIAQAIRNDIQSGRLVHGRQLPGTRALAASWSTSVATINRAMAILAEEGLVINRARSSRIVHNPGGAPGKPGPRVILIGGYAGSGKTELGRIIARQTGWAILDKDTTTRPVVEVALERLGQSPHDRESETYLLGIRPAEYEALMATLIENLECGVSVIVTAPFIKELRDEAWCDRLAATVAAHNGTLQVVWVSCDADTMHTYIRRRGAARDDFKLGNWTKYVDGLDLMFEPKIPYVSIDNSAGARPLQEQAKELLGKMAAL</sequence>
<dbReference type="CDD" id="cd07377">
    <property type="entry name" value="WHTH_GntR"/>
    <property type="match status" value="1"/>
</dbReference>
<evidence type="ECO:0000256" key="2">
    <source>
        <dbReference type="ARBA" id="ARBA00023015"/>
    </source>
</evidence>
<dbReference type="InterPro" id="IPR036390">
    <property type="entry name" value="WH_DNA-bd_sf"/>
</dbReference>
<dbReference type="PROSITE" id="PS50949">
    <property type="entry name" value="HTH_GNTR"/>
    <property type="match status" value="1"/>
</dbReference>
<dbReference type="InterPro" id="IPR051446">
    <property type="entry name" value="HTH_trans_reg/aminotransferase"/>
</dbReference>
<dbReference type="Proteomes" id="UP000319825">
    <property type="component" value="Unassembled WGS sequence"/>
</dbReference>
<keyword evidence="4" id="KW-0804">Transcription</keyword>
<keyword evidence="3" id="KW-0238">DNA-binding</keyword>
<dbReference type="AlphaFoldDB" id="A0A562I8Y8"/>
<dbReference type="RefSeq" id="WP_145774422.1">
    <property type="nucleotide sequence ID" value="NZ_BAAATQ010000269.1"/>
</dbReference>
<dbReference type="GO" id="GO:0003700">
    <property type="term" value="F:DNA-binding transcription factor activity"/>
    <property type="evidence" value="ECO:0007669"/>
    <property type="project" value="InterPro"/>
</dbReference>
<dbReference type="OrthoDB" id="198115at2"/>
<protein>
    <submittedName>
        <fullName evidence="6">Regulatory GntR family protein</fullName>
    </submittedName>
</protein>
<dbReference type="Gene3D" id="1.10.10.10">
    <property type="entry name" value="Winged helix-like DNA-binding domain superfamily/Winged helix DNA-binding domain"/>
    <property type="match status" value="1"/>
</dbReference>
<dbReference type="SMART" id="SM00345">
    <property type="entry name" value="HTH_GNTR"/>
    <property type="match status" value="1"/>
</dbReference>
<keyword evidence="7" id="KW-1185">Reference proteome</keyword>
<dbReference type="Pfam" id="PF00392">
    <property type="entry name" value="GntR"/>
    <property type="match status" value="1"/>
</dbReference>
<dbReference type="PANTHER" id="PTHR46577">
    <property type="entry name" value="HTH-TYPE TRANSCRIPTIONAL REGULATORY PROTEIN GABR"/>
    <property type="match status" value="1"/>
</dbReference>
<dbReference type="Pfam" id="PF13671">
    <property type="entry name" value="AAA_33"/>
    <property type="match status" value="1"/>
</dbReference>
<evidence type="ECO:0000259" key="5">
    <source>
        <dbReference type="PROSITE" id="PS50949"/>
    </source>
</evidence>
<comment type="caution">
    <text evidence="6">The sequence shown here is derived from an EMBL/GenBank/DDBJ whole genome shotgun (WGS) entry which is preliminary data.</text>
</comment>
<dbReference type="InterPro" id="IPR036388">
    <property type="entry name" value="WH-like_DNA-bd_sf"/>
</dbReference>
<accession>A0A562I8Y8</accession>
<evidence type="ECO:0000256" key="1">
    <source>
        <dbReference type="ARBA" id="ARBA00022898"/>
    </source>
</evidence>
<feature type="domain" description="HTH gntR-type" evidence="5">
    <location>
        <begin position="14"/>
        <end position="82"/>
    </location>
</feature>
<dbReference type="SUPFAM" id="SSF46785">
    <property type="entry name" value="Winged helix' DNA-binding domain"/>
    <property type="match status" value="1"/>
</dbReference>
<gene>
    <name evidence="6" type="ORF">JD77_02477</name>
</gene>
<evidence type="ECO:0000313" key="7">
    <source>
        <dbReference type="Proteomes" id="UP000319825"/>
    </source>
</evidence>
<dbReference type="GO" id="GO:0003677">
    <property type="term" value="F:DNA binding"/>
    <property type="evidence" value="ECO:0007669"/>
    <property type="project" value="UniProtKB-KW"/>
</dbReference>
<dbReference type="EMBL" id="VLKE01000001">
    <property type="protein sequence ID" value="TWH67500.1"/>
    <property type="molecule type" value="Genomic_DNA"/>
</dbReference>
<organism evidence="6 7">
    <name type="scientific">Micromonospora olivasterospora</name>
    <dbReference type="NCBI Taxonomy" id="1880"/>
    <lineage>
        <taxon>Bacteria</taxon>
        <taxon>Bacillati</taxon>
        <taxon>Actinomycetota</taxon>
        <taxon>Actinomycetes</taxon>
        <taxon>Micromonosporales</taxon>
        <taxon>Micromonosporaceae</taxon>
        <taxon>Micromonospora</taxon>
    </lineage>
</organism>
<keyword evidence="1" id="KW-0663">Pyridoxal phosphate</keyword>